<dbReference type="Proteomes" id="UP001237642">
    <property type="component" value="Unassembled WGS sequence"/>
</dbReference>
<dbReference type="GO" id="GO:0009306">
    <property type="term" value="P:protein secretion"/>
    <property type="evidence" value="ECO:0007669"/>
    <property type="project" value="TreeGrafter"/>
</dbReference>
<dbReference type="InterPro" id="IPR011989">
    <property type="entry name" value="ARM-like"/>
</dbReference>
<dbReference type="GO" id="GO:0006888">
    <property type="term" value="P:endoplasmic reticulum to Golgi vesicle-mediated transport"/>
    <property type="evidence" value="ECO:0007669"/>
    <property type="project" value="TreeGrafter"/>
</dbReference>
<proteinExistence type="predicted"/>
<comment type="caution">
    <text evidence="1">The sequence shown here is derived from an EMBL/GenBank/DDBJ whole genome shotgun (WGS) entry which is preliminary data.</text>
</comment>
<dbReference type="AlphaFoldDB" id="A0AAD8HNQ6"/>
<accession>A0AAD8HNQ6</accession>
<dbReference type="EMBL" id="JAUIZM010000008">
    <property type="protein sequence ID" value="KAK1369598.1"/>
    <property type="molecule type" value="Genomic_DNA"/>
</dbReference>
<dbReference type="GO" id="GO:0005783">
    <property type="term" value="C:endoplasmic reticulum"/>
    <property type="evidence" value="ECO:0007669"/>
    <property type="project" value="TreeGrafter"/>
</dbReference>
<dbReference type="GO" id="GO:0000139">
    <property type="term" value="C:Golgi membrane"/>
    <property type="evidence" value="ECO:0007669"/>
    <property type="project" value="TreeGrafter"/>
</dbReference>
<dbReference type="PANTHER" id="PTHR10261:SF0">
    <property type="entry name" value="COATOMER SUBUNIT GAMMA-2"/>
    <property type="match status" value="1"/>
</dbReference>
<sequence length="176" mass="19733">MPTGLGARPAAPASTGDKKRLASSAFIEIHLLQETDDFISLTKLLKKYINSKINMYRAKDFSVRITNGTLLTQIKRYLKQAIVDKDPAIASVAYQLIYLLLLPTNLETVKKLSNEAVEARAAFVQFHALALHNVETFQMLKEVGCFAFLNLSRIENSHIFLLRFYTSLETLAPANT</sequence>
<evidence type="ECO:0000313" key="1">
    <source>
        <dbReference type="EMBL" id="KAK1369598.1"/>
    </source>
</evidence>
<dbReference type="InterPro" id="IPR017106">
    <property type="entry name" value="Coatomer_gsu"/>
</dbReference>
<keyword evidence="2" id="KW-1185">Reference proteome</keyword>
<dbReference type="GO" id="GO:0005793">
    <property type="term" value="C:endoplasmic reticulum-Golgi intermediate compartment"/>
    <property type="evidence" value="ECO:0007669"/>
    <property type="project" value="TreeGrafter"/>
</dbReference>
<dbReference type="Gene3D" id="1.25.10.10">
    <property type="entry name" value="Leucine-rich Repeat Variant"/>
    <property type="match status" value="1"/>
</dbReference>
<organism evidence="1 2">
    <name type="scientific">Heracleum sosnowskyi</name>
    <dbReference type="NCBI Taxonomy" id="360622"/>
    <lineage>
        <taxon>Eukaryota</taxon>
        <taxon>Viridiplantae</taxon>
        <taxon>Streptophyta</taxon>
        <taxon>Embryophyta</taxon>
        <taxon>Tracheophyta</taxon>
        <taxon>Spermatophyta</taxon>
        <taxon>Magnoliopsida</taxon>
        <taxon>eudicotyledons</taxon>
        <taxon>Gunneridae</taxon>
        <taxon>Pentapetalae</taxon>
        <taxon>asterids</taxon>
        <taxon>campanulids</taxon>
        <taxon>Apiales</taxon>
        <taxon>Apiaceae</taxon>
        <taxon>Apioideae</taxon>
        <taxon>apioid superclade</taxon>
        <taxon>Tordylieae</taxon>
        <taxon>Tordyliinae</taxon>
        <taxon>Heracleum</taxon>
    </lineage>
</organism>
<protein>
    <submittedName>
        <fullName evidence="1">Uncharacterized protein</fullName>
    </submittedName>
</protein>
<reference evidence="1" key="2">
    <citation type="submission" date="2023-05" db="EMBL/GenBank/DDBJ databases">
        <authorList>
            <person name="Schelkunov M.I."/>
        </authorList>
    </citation>
    <scope>NUCLEOTIDE SEQUENCE</scope>
    <source>
        <strain evidence="1">Hsosn_3</strain>
        <tissue evidence="1">Leaf</tissue>
    </source>
</reference>
<dbReference type="GO" id="GO:0030126">
    <property type="term" value="C:COPI vesicle coat"/>
    <property type="evidence" value="ECO:0007669"/>
    <property type="project" value="TreeGrafter"/>
</dbReference>
<reference evidence="1" key="1">
    <citation type="submission" date="2023-02" db="EMBL/GenBank/DDBJ databases">
        <title>Genome of toxic invasive species Heracleum sosnowskyi carries increased number of genes despite the absence of recent whole-genome duplications.</title>
        <authorList>
            <person name="Schelkunov M."/>
            <person name="Shtratnikova V."/>
            <person name="Makarenko M."/>
            <person name="Klepikova A."/>
            <person name="Omelchenko D."/>
            <person name="Novikova G."/>
            <person name="Obukhova E."/>
            <person name="Bogdanov V."/>
            <person name="Penin A."/>
            <person name="Logacheva M."/>
        </authorList>
    </citation>
    <scope>NUCLEOTIDE SEQUENCE</scope>
    <source>
        <strain evidence="1">Hsosn_3</strain>
        <tissue evidence="1">Leaf</tissue>
    </source>
</reference>
<gene>
    <name evidence="1" type="ORF">POM88_035690</name>
</gene>
<dbReference type="GO" id="GO:0006891">
    <property type="term" value="P:intra-Golgi vesicle-mediated transport"/>
    <property type="evidence" value="ECO:0007669"/>
    <property type="project" value="TreeGrafter"/>
</dbReference>
<evidence type="ECO:0000313" key="2">
    <source>
        <dbReference type="Proteomes" id="UP001237642"/>
    </source>
</evidence>
<name>A0AAD8HNQ6_9APIA</name>
<dbReference type="PANTHER" id="PTHR10261">
    <property type="entry name" value="COATOMER SUBUNIT GAMMA"/>
    <property type="match status" value="1"/>
</dbReference>